<dbReference type="InterPro" id="IPR029058">
    <property type="entry name" value="AB_hydrolase_fold"/>
</dbReference>
<dbReference type="SUPFAM" id="SSF53474">
    <property type="entry name" value="alpha/beta-Hydrolases"/>
    <property type="match status" value="1"/>
</dbReference>
<proteinExistence type="predicted"/>
<evidence type="ECO:0000313" key="1">
    <source>
        <dbReference type="EMBL" id="SEP19929.1"/>
    </source>
</evidence>
<dbReference type="InterPro" id="IPR010520">
    <property type="entry name" value="FrsA-like"/>
</dbReference>
<sequence>MSYQWPLDAAELFGERYPQMINTGLPVADVDAVRAAVTDMWPDAPGGWVHEWSELARAYAGAGSHQQAALAYGWAKFPTLADEAKRAALAGQLEQYLLAVPQFGVDFRREVLELPFQGGTTQVPVHLFAPEGLPSDAPVVLASGGVDSWKMDMHVAFVTVAKQLGVRVPAFDIAGTGESAVPMTADGGAEIVRGLIAHARTLGNGVVAHFGISMGGYYSARSGLAGEVDAAVVLGGPVEAAFTGGPPSHFGMAGIVGNAMGFEQEPTLEELAERRRGFSLRPLLDQDVNAPMLVINGADDVHVPQHDTLVFEGRRDTTVELIPDTGHCAASKLPQAMATVAGWLKQALTGVVR</sequence>
<name>A0A1H8VX04_9PSEU</name>
<organism evidence="1 2">
    <name type="scientific">Amycolatopsis saalfeldensis</name>
    <dbReference type="NCBI Taxonomy" id="394193"/>
    <lineage>
        <taxon>Bacteria</taxon>
        <taxon>Bacillati</taxon>
        <taxon>Actinomycetota</taxon>
        <taxon>Actinomycetes</taxon>
        <taxon>Pseudonocardiales</taxon>
        <taxon>Pseudonocardiaceae</taxon>
        <taxon>Amycolatopsis</taxon>
    </lineage>
</organism>
<dbReference type="Gene3D" id="3.40.50.1820">
    <property type="entry name" value="alpha/beta hydrolase"/>
    <property type="match status" value="1"/>
</dbReference>
<keyword evidence="2" id="KW-1185">Reference proteome</keyword>
<dbReference type="AlphaFoldDB" id="A0A1H8VX04"/>
<protein>
    <submittedName>
        <fullName evidence="1">Esterase FrsA</fullName>
    </submittedName>
</protein>
<dbReference type="Proteomes" id="UP000198582">
    <property type="component" value="Unassembled WGS sequence"/>
</dbReference>
<dbReference type="EMBL" id="FOEF01000004">
    <property type="protein sequence ID" value="SEP19929.1"/>
    <property type="molecule type" value="Genomic_DNA"/>
</dbReference>
<reference evidence="1 2" key="1">
    <citation type="submission" date="2016-10" db="EMBL/GenBank/DDBJ databases">
        <authorList>
            <person name="de Groot N.N."/>
        </authorList>
    </citation>
    <scope>NUCLEOTIDE SEQUENCE [LARGE SCALE GENOMIC DNA]</scope>
    <source>
        <strain evidence="1 2">DSM 44993</strain>
    </source>
</reference>
<gene>
    <name evidence="1" type="ORF">SAMN04489732_104360</name>
</gene>
<evidence type="ECO:0000313" key="2">
    <source>
        <dbReference type="Proteomes" id="UP000198582"/>
    </source>
</evidence>
<accession>A0A1H8VX04</accession>
<dbReference type="RefSeq" id="WP_091616933.1">
    <property type="nucleotide sequence ID" value="NZ_FOEF01000004.1"/>
</dbReference>
<dbReference type="STRING" id="394193.SAMN04489732_104360"/>
<dbReference type="OrthoDB" id="8587800at2"/>
<dbReference type="Pfam" id="PF06500">
    <property type="entry name" value="FrsA-like"/>
    <property type="match status" value="1"/>
</dbReference>